<dbReference type="PANTHER" id="PTHR10353">
    <property type="entry name" value="GLYCOSYL HYDROLASE"/>
    <property type="match status" value="1"/>
</dbReference>
<protein>
    <recommendedName>
        <fullName evidence="2">beta-glucosidase</fullName>
        <ecNumber evidence="2">3.2.1.21</ecNumber>
    </recommendedName>
</protein>
<dbReference type="InterPro" id="IPR001360">
    <property type="entry name" value="Glyco_hydro_1"/>
</dbReference>
<sequence>MDNNFPQSFIFGVSDADLQVIGEANVKMEESEQSMWQYFSVHKGIDTPAHGIDRYNKWQEDVLIMKDMGLKHYRTSVAMNRILQKNGSINFEALKWYKKYFSYLKKQDIHIYTTLYHWELPQFLAAKGGWTNRETISWFQKHAKAVVENLGEYIDEFFLLNEPWVCSFLAYYHGIHAPGEHSLKLTLQAMHNMLVAQGVVCRDILSIDKNAKVGTVMVLHPSYSLTQKKEDILAAKYYDENRNIWFMDAMYLGKYPELMMKKYGDNLPHIEDGDMEKIKIGHLLYTLGINYYHGQIVSYDSESELGFKQHTLPGSITNDLDWPVVIPPVYQQGLYDILNQIYYQYKSHGLKRIYVTENGFAQETQWNGKDKIIDDHRRINYLYNHIIQVQDAIKKGVPVKGYFVWTLMDNYEWDHGYSPRSSFGLIHVDRKTMKRVWKRSAHWYKNVINSRMVTLN</sequence>
<dbReference type="Pfam" id="PF00232">
    <property type="entry name" value="Glyco_hydro_1"/>
    <property type="match status" value="1"/>
</dbReference>
<dbReference type="SUPFAM" id="SSF51445">
    <property type="entry name" value="(Trans)glycosidases"/>
    <property type="match status" value="1"/>
</dbReference>
<evidence type="ECO:0000256" key="4">
    <source>
        <dbReference type="ARBA" id="ARBA00023295"/>
    </source>
</evidence>
<reference evidence="7 8" key="1">
    <citation type="journal article" date="2016" name="Nat. Commun.">
        <title>Thousands of microbial genomes shed light on interconnected biogeochemical processes in an aquifer system.</title>
        <authorList>
            <person name="Anantharaman K."/>
            <person name="Brown C.T."/>
            <person name="Hug L.A."/>
            <person name="Sharon I."/>
            <person name="Castelle C.J."/>
            <person name="Probst A.J."/>
            <person name="Thomas B.C."/>
            <person name="Singh A."/>
            <person name="Wilkins M.J."/>
            <person name="Karaoz U."/>
            <person name="Brodie E.L."/>
            <person name="Williams K.H."/>
            <person name="Hubbard S.S."/>
            <person name="Banfield J.F."/>
        </authorList>
    </citation>
    <scope>NUCLEOTIDE SEQUENCE [LARGE SCALE GENOMIC DNA]</scope>
</reference>
<dbReference type="GO" id="GO:0008422">
    <property type="term" value="F:beta-glucosidase activity"/>
    <property type="evidence" value="ECO:0007669"/>
    <property type="project" value="UniProtKB-EC"/>
</dbReference>
<dbReference type="PANTHER" id="PTHR10353:SF36">
    <property type="entry name" value="LP05116P"/>
    <property type="match status" value="1"/>
</dbReference>
<evidence type="ECO:0000256" key="5">
    <source>
        <dbReference type="PROSITE-ProRule" id="PRU10055"/>
    </source>
</evidence>
<name>A0A1G2BDR4_9BACT</name>
<dbReference type="EMBL" id="MHKI01000021">
    <property type="protein sequence ID" value="OGY86347.1"/>
    <property type="molecule type" value="Genomic_DNA"/>
</dbReference>
<evidence type="ECO:0000256" key="2">
    <source>
        <dbReference type="ARBA" id="ARBA00012744"/>
    </source>
</evidence>
<dbReference type="InterPro" id="IPR018120">
    <property type="entry name" value="Glyco_hydro_1_AS"/>
</dbReference>
<keyword evidence="3" id="KW-0378">Hydrolase</keyword>
<gene>
    <name evidence="7" type="ORF">A2319_03040</name>
</gene>
<evidence type="ECO:0000256" key="3">
    <source>
        <dbReference type="ARBA" id="ARBA00022801"/>
    </source>
</evidence>
<dbReference type="InterPro" id="IPR017853">
    <property type="entry name" value="GH"/>
</dbReference>
<dbReference type="PRINTS" id="PR00131">
    <property type="entry name" value="GLHYDRLASE1"/>
</dbReference>
<dbReference type="Gene3D" id="3.20.20.80">
    <property type="entry name" value="Glycosidases"/>
    <property type="match status" value="1"/>
</dbReference>
<accession>A0A1G2BDR4</accession>
<dbReference type="EC" id="3.2.1.21" evidence="2"/>
<evidence type="ECO:0000256" key="6">
    <source>
        <dbReference type="RuleBase" id="RU003690"/>
    </source>
</evidence>
<dbReference type="Proteomes" id="UP000176420">
    <property type="component" value="Unassembled WGS sequence"/>
</dbReference>
<evidence type="ECO:0000313" key="8">
    <source>
        <dbReference type="Proteomes" id="UP000176420"/>
    </source>
</evidence>
<proteinExistence type="inferred from homology"/>
<dbReference type="PROSITE" id="PS00572">
    <property type="entry name" value="GLYCOSYL_HYDROL_F1_1"/>
    <property type="match status" value="1"/>
</dbReference>
<evidence type="ECO:0000313" key="7">
    <source>
        <dbReference type="EMBL" id="OGY86347.1"/>
    </source>
</evidence>
<dbReference type="AlphaFoldDB" id="A0A1G2BDR4"/>
<keyword evidence="4" id="KW-0326">Glycosidase</keyword>
<dbReference type="GO" id="GO:0005975">
    <property type="term" value="P:carbohydrate metabolic process"/>
    <property type="evidence" value="ECO:0007669"/>
    <property type="project" value="InterPro"/>
</dbReference>
<evidence type="ECO:0000256" key="1">
    <source>
        <dbReference type="ARBA" id="ARBA00010838"/>
    </source>
</evidence>
<comment type="similarity">
    <text evidence="1 6">Belongs to the glycosyl hydrolase 1 family.</text>
</comment>
<feature type="active site" description="Nucleophile" evidence="5">
    <location>
        <position position="357"/>
    </location>
</feature>
<organism evidence="7 8">
    <name type="scientific">Candidatus Kerfeldbacteria bacterium RIFOXYB2_FULL_38_14</name>
    <dbReference type="NCBI Taxonomy" id="1798547"/>
    <lineage>
        <taxon>Bacteria</taxon>
        <taxon>Candidatus Kerfeldiibacteriota</taxon>
    </lineage>
</organism>
<comment type="caution">
    <text evidence="7">The sequence shown here is derived from an EMBL/GenBank/DDBJ whole genome shotgun (WGS) entry which is preliminary data.</text>
</comment>